<dbReference type="EMBL" id="CM055106">
    <property type="protein sequence ID" value="KAJ7529778.1"/>
    <property type="molecule type" value="Genomic_DNA"/>
</dbReference>
<reference evidence="2" key="1">
    <citation type="journal article" date="2024" name="Proc. Natl. Acad. Sci. U.S.A.">
        <title>Extraordinary preservation of gene collinearity over three hundred million years revealed in homosporous lycophytes.</title>
        <authorList>
            <person name="Li C."/>
            <person name="Wickell D."/>
            <person name="Kuo L.Y."/>
            <person name="Chen X."/>
            <person name="Nie B."/>
            <person name="Liao X."/>
            <person name="Peng D."/>
            <person name="Ji J."/>
            <person name="Jenkins J."/>
            <person name="Williams M."/>
            <person name="Shu S."/>
            <person name="Plott C."/>
            <person name="Barry K."/>
            <person name="Rajasekar S."/>
            <person name="Grimwood J."/>
            <person name="Han X."/>
            <person name="Sun S."/>
            <person name="Hou Z."/>
            <person name="He W."/>
            <person name="Dai G."/>
            <person name="Sun C."/>
            <person name="Schmutz J."/>
            <person name="Leebens-Mack J.H."/>
            <person name="Li F.W."/>
            <person name="Wang L."/>
        </authorList>
    </citation>
    <scope>NUCLEOTIDE SEQUENCE [LARGE SCALE GENOMIC DNA]</scope>
    <source>
        <strain evidence="2">cv. PW_Plant_1</strain>
    </source>
</reference>
<evidence type="ECO:0000313" key="1">
    <source>
        <dbReference type="EMBL" id="KAJ7529778.1"/>
    </source>
</evidence>
<name>A0ACC2BJ77_DIPCM</name>
<keyword evidence="2" id="KW-1185">Reference proteome</keyword>
<proteinExistence type="predicted"/>
<sequence>MVFHFYISISIILTELLFSVLSLGNDISYTAILIEIYNKQAMTYTYFGAVADEHSQLRERFLIITIFIPYLDFLWTDSSFTICTFGLILTKSECYNFMFVQCFGRDIFYQLQRNEMIEADSRSHKFQTEKAEVKSTLIFKSLLFHVQCMTVTINKFLIWHSRNYQNSVQK</sequence>
<evidence type="ECO:0000313" key="2">
    <source>
        <dbReference type="Proteomes" id="UP001162992"/>
    </source>
</evidence>
<organism evidence="1 2">
    <name type="scientific">Diphasiastrum complanatum</name>
    <name type="common">Issler's clubmoss</name>
    <name type="synonym">Lycopodium complanatum</name>
    <dbReference type="NCBI Taxonomy" id="34168"/>
    <lineage>
        <taxon>Eukaryota</taxon>
        <taxon>Viridiplantae</taxon>
        <taxon>Streptophyta</taxon>
        <taxon>Embryophyta</taxon>
        <taxon>Tracheophyta</taxon>
        <taxon>Lycopodiopsida</taxon>
        <taxon>Lycopodiales</taxon>
        <taxon>Lycopodiaceae</taxon>
        <taxon>Lycopodioideae</taxon>
        <taxon>Diphasiastrum</taxon>
    </lineage>
</organism>
<dbReference type="Proteomes" id="UP001162992">
    <property type="component" value="Chromosome 15"/>
</dbReference>
<gene>
    <name evidence="1" type="ORF">O6H91_15G065100</name>
</gene>
<protein>
    <submittedName>
        <fullName evidence="1">Uncharacterized protein</fullName>
    </submittedName>
</protein>
<accession>A0ACC2BJ77</accession>
<comment type="caution">
    <text evidence="1">The sequence shown here is derived from an EMBL/GenBank/DDBJ whole genome shotgun (WGS) entry which is preliminary data.</text>
</comment>